<dbReference type="Proteomes" id="UP001295684">
    <property type="component" value="Unassembled WGS sequence"/>
</dbReference>
<dbReference type="EMBL" id="CAMPGE010001458">
    <property type="protein sequence ID" value="CAI2360245.1"/>
    <property type="molecule type" value="Genomic_DNA"/>
</dbReference>
<reference evidence="2" key="1">
    <citation type="submission" date="2023-07" db="EMBL/GenBank/DDBJ databases">
        <authorList>
            <consortium name="AG Swart"/>
            <person name="Singh M."/>
            <person name="Singh A."/>
            <person name="Seah K."/>
            <person name="Emmerich C."/>
        </authorList>
    </citation>
    <scope>NUCLEOTIDE SEQUENCE</scope>
    <source>
        <strain evidence="2">DP1</strain>
    </source>
</reference>
<sequence length="648" mass="75920">MIGTFLTFSEVNRLSLTSKNMFKRTAEAKKLLAKREVLRIFSSDLKEFRIITPSISYELNNMDYATPTLNDGYDWLAILKEGLSIGCGMLRQIKPQLRNSLPSFHSNNFSKLDTIMQERLFEELNPVSVPNGDIISPVSDLELDDFNELENMYLLHLYYYKHDANVAQSSPKMTKIAKFYDSLSTYVRFYCKIQRICIMSTYDEDKPLQFLYEYSIRWQAYSHYLWNLSGQLEKLEEKINKCYSQNWPESTHQFRLYKLMTKIWNSEVNSKEVIFNLKDSFISTLNSYHKDCLQHLRDKSVKKETVGMEAVLKMFFQTIIDSSINQNTVHFIGSSDVTYEKIYNTFETLLLKHCSGFLKTALEMGYQSKNLKAVWPIFEEYSKIVRVFAPIKTQKQFEKSKTEMVVKFIRFILSKRLKQFKSFDFSKIEAKWNASYEGAMSHAFSSTNSVFLKTLAKGIKDMKYDEEKFQKYWLIMAGKDCDLLRKFYDSTLMSYDKLSKTMKSQDCKIKTIKGKMGITDKLDVDQMKFLSLMGSIPDKHVEDIISDYLGKYEQRGVRSLSTTENTFKESSFITAVLCEGENSKTDDSETCEDRDTLPESESTNDLVNEFSQIFKNNKQCWIERTKSMKKKQEKMIFHSLRQERRASM</sequence>
<gene>
    <name evidence="2" type="ORF">ECRASSUSDP1_LOCUS1544</name>
</gene>
<protein>
    <submittedName>
        <fullName evidence="2">Uncharacterized protein</fullName>
    </submittedName>
</protein>
<feature type="compositionally biased region" description="Basic and acidic residues" evidence="1">
    <location>
        <begin position="583"/>
        <end position="597"/>
    </location>
</feature>
<comment type="caution">
    <text evidence="2">The sequence shown here is derived from an EMBL/GenBank/DDBJ whole genome shotgun (WGS) entry which is preliminary data.</text>
</comment>
<evidence type="ECO:0000313" key="3">
    <source>
        <dbReference type="Proteomes" id="UP001295684"/>
    </source>
</evidence>
<dbReference type="AlphaFoldDB" id="A0AAD1U2L5"/>
<evidence type="ECO:0000256" key="1">
    <source>
        <dbReference type="SAM" id="MobiDB-lite"/>
    </source>
</evidence>
<organism evidence="2 3">
    <name type="scientific">Euplotes crassus</name>
    <dbReference type="NCBI Taxonomy" id="5936"/>
    <lineage>
        <taxon>Eukaryota</taxon>
        <taxon>Sar</taxon>
        <taxon>Alveolata</taxon>
        <taxon>Ciliophora</taxon>
        <taxon>Intramacronucleata</taxon>
        <taxon>Spirotrichea</taxon>
        <taxon>Hypotrichia</taxon>
        <taxon>Euplotida</taxon>
        <taxon>Euplotidae</taxon>
        <taxon>Moneuplotes</taxon>
    </lineage>
</organism>
<feature type="region of interest" description="Disordered" evidence="1">
    <location>
        <begin position="583"/>
        <end position="602"/>
    </location>
</feature>
<evidence type="ECO:0000313" key="2">
    <source>
        <dbReference type="EMBL" id="CAI2360245.1"/>
    </source>
</evidence>
<accession>A0AAD1U2L5</accession>
<proteinExistence type="predicted"/>
<name>A0AAD1U2L5_EUPCR</name>
<keyword evidence="3" id="KW-1185">Reference proteome</keyword>